<dbReference type="AlphaFoldDB" id="A0A0V0GT42"/>
<proteinExistence type="predicted"/>
<organism evidence="1">
    <name type="scientific">Solanum chacoense</name>
    <name type="common">Chaco potato</name>
    <dbReference type="NCBI Taxonomy" id="4108"/>
    <lineage>
        <taxon>Eukaryota</taxon>
        <taxon>Viridiplantae</taxon>
        <taxon>Streptophyta</taxon>
        <taxon>Embryophyta</taxon>
        <taxon>Tracheophyta</taxon>
        <taxon>Spermatophyta</taxon>
        <taxon>Magnoliopsida</taxon>
        <taxon>eudicotyledons</taxon>
        <taxon>Gunneridae</taxon>
        <taxon>Pentapetalae</taxon>
        <taxon>asterids</taxon>
        <taxon>lamiids</taxon>
        <taxon>Solanales</taxon>
        <taxon>Solanaceae</taxon>
        <taxon>Solanoideae</taxon>
        <taxon>Solaneae</taxon>
        <taxon>Solanum</taxon>
    </lineage>
</organism>
<reference evidence="1" key="1">
    <citation type="submission" date="2015-12" db="EMBL/GenBank/DDBJ databases">
        <title>Gene expression during late stages of embryo sac development: a critical building block for successful pollen-pistil interactions.</title>
        <authorList>
            <person name="Liu Y."/>
            <person name="Joly V."/>
            <person name="Sabar M."/>
            <person name="Matton D.P."/>
        </authorList>
    </citation>
    <scope>NUCLEOTIDE SEQUENCE</scope>
</reference>
<dbReference type="EMBL" id="GEDG01031956">
    <property type="protein sequence ID" value="JAP11082.1"/>
    <property type="molecule type" value="Transcribed_RNA"/>
</dbReference>
<accession>A0A0V0GT42</accession>
<protein>
    <submittedName>
        <fullName evidence="1">Putative ovule protein</fullName>
    </submittedName>
</protein>
<sequence>MLLKTRWTKSTFKSYIIHHSASTPKILHDTSNHMDEILFAITMTEICHSCFMAYSYVKLDK</sequence>
<evidence type="ECO:0000313" key="1">
    <source>
        <dbReference type="EMBL" id="JAP11082.1"/>
    </source>
</evidence>
<name>A0A0V0GT42_SOLCH</name>